<evidence type="ECO:0000256" key="3">
    <source>
        <dbReference type="ARBA" id="ARBA00023134"/>
    </source>
</evidence>
<reference evidence="10 11" key="1">
    <citation type="submission" date="2020-01" db="EMBL/GenBank/DDBJ databases">
        <title>Complete genome sequence of a human oral phylogroup 1 Treponema sp. strain ATCC 700766, originally isolated from periodontitis dental plaque.</title>
        <authorList>
            <person name="Chan Y."/>
            <person name="Huo Y.-B."/>
            <person name="Yu X.-L."/>
            <person name="Zeng H."/>
            <person name="Leung W.-K."/>
            <person name="Watt R.M."/>
        </authorList>
    </citation>
    <scope>NUCLEOTIDE SEQUENCE [LARGE SCALE GENOMIC DNA]</scope>
    <source>
        <strain evidence="10 11">OMZ 804</strain>
    </source>
</reference>
<dbReference type="PROSITE" id="PS01135">
    <property type="entry name" value="FTSZ_2"/>
    <property type="match status" value="1"/>
</dbReference>
<dbReference type="InterPro" id="IPR003008">
    <property type="entry name" value="Tubulin_FtsZ_GTPase"/>
</dbReference>
<dbReference type="GO" id="GO:0005737">
    <property type="term" value="C:cytoplasm"/>
    <property type="evidence" value="ECO:0007669"/>
    <property type="project" value="UniProtKB-SubCell"/>
</dbReference>
<sequence>MDYQVMQQNELLPVNPTVIKVIGAGGGGSNAVNRMLECNIQYVDFIVANTDVQALNYSKAPMKLVIGSKLTGGLGAGGKPDIGEKAAMEDTEIIANAVRGAHMVFITAGMGGGTGTGSAPVIAKIARDQGALTVGVVTKPFAFEGRAKMRTAEAGIEKLRQNVDTLVVIPNQHLLNLVDSKQTIKDAFVMADDVLRRAVQGIADIITKNGLVNIDFADVRSTMAGQGDALMGVGTGSGENRAVDAATNAINNPLLEDSHIEGATRILVNIYAAEMPSTIEVNDIMEIVTANANPDVETIHGITVDETDEAMKDKITVTVIATGFPTDTDPIPNLMQKQGQPTGATAQPEPLHTSFLQNDFISASEWAKLQTPQQPTLPGLGPRNAGIPAAPPPQPAMAETPRQPIRVQLPGANTDLDVPAYIRNKPF</sequence>
<dbReference type="Proteomes" id="UP000464374">
    <property type="component" value="Chromosome"/>
</dbReference>
<keyword evidence="4 6" id="KW-0131">Cell cycle</keyword>
<dbReference type="GO" id="GO:0032153">
    <property type="term" value="C:cell division site"/>
    <property type="evidence" value="ECO:0007669"/>
    <property type="project" value="UniProtKB-UniRule"/>
</dbReference>
<dbReference type="SUPFAM" id="SSF52490">
    <property type="entry name" value="Tubulin nucleotide-binding domain-like"/>
    <property type="match status" value="1"/>
</dbReference>
<keyword evidence="3 4" id="KW-0342">GTP-binding</keyword>
<dbReference type="PANTHER" id="PTHR30314:SF3">
    <property type="entry name" value="MITOCHONDRIAL DIVISION PROTEIN FSZA"/>
    <property type="match status" value="1"/>
</dbReference>
<dbReference type="Pfam" id="PF00091">
    <property type="entry name" value="Tubulin"/>
    <property type="match status" value="1"/>
</dbReference>
<dbReference type="InterPro" id="IPR000158">
    <property type="entry name" value="Cell_div_FtsZ"/>
</dbReference>
<evidence type="ECO:0000313" key="11">
    <source>
        <dbReference type="Proteomes" id="UP000464374"/>
    </source>
</evidence>
<dbReference type="GO" id="GO:0043093">
    <property type="term" value="P:FtsZ-dependent cytokinesis"/>
    <property type="evidence" value="ECO:0007669"/>
    <property type="project" value="UniProtKB-UniRule"/>
</dbReference>
<dbReference type="SMART" id="SM00864">
    <property type="entry name" value="Tubulin"/>
    <property type="match status" value="1"/>
</dbReference>
<feature type="binding site" evidence="4">
    <location>
        <position position="192"/>
    </location>
    <ligand>
        <name>GTP</name>
        <dbReference type="ChEBI" id="CHEBI:37565"/>
    </ligand>
</feature>
<dbReference type="InterPro" id="IPR024757">
    <property type="entry name" value="FtsZ_C"/>
</dbReference>
<comment type="function">
    <text evidence="4 6">Essential cell division protein that forms a contractile ring structure (Z ring) at the future cell division site. The regulation of the ring assembly controls the timing and the location of cell division. One of the functions of the FtsZ ring is to recruit other cell division proteins to the septum to produce a new cell wall between the dividing cells. Binds GTP and shows GTPase activity.</text>
</comment>
<feature type="binding site" evidence="4">
    <location>
        <position position="144"/>
    </location>
    <ligand>
        <name>GTP</name>
        <dbReference type="ChEBI" id="CHEBI:37565"/>
    </ligand>
</feature>
<dbReference type="CDD" id="cd02201">
    <property type="entry name" value="FtsZ_type1"/>
    <property type="match status" value="1"/>
</dbReference>
<feature type="binding site" evidence="4">
    <location>
        <begin position="26"/>
        <end position="30"/>
    </location>
    <ligand>
        <name>GTP</name>
        <dbReference type="ChEBI" id="CHEBI:37565"/>
    </ligand>
</feature>
<dbReference type="GO" id="GO:0005525">
    <property type="term" value="F:GTP binding"/>
    <property type="evidence" value="ECO:0007669"/>
    <property type="project" value="UniProtKB-UniRule"/>
</dbReference>
<dbReference type="InterPro" id="IPR008280">
    <property type="entry name" value="Tub_FtsZ_C"/>
</dbReference>
<feature type="domain" description="Tubulin/FtsZ GTPase" evidence="8">
    <location>
        <begin position="18"/>
        <end position="210"/>
    </location>
</feature>
<proteinExistence type="inferred from homology"/>
<feature type="domain" description="Tubulin/FtsZ 2-layer sandwich" evidence="9">
    <location>
        <begin position="212"/>
        <end position="333"/>
    </location>
</feature>
<evidence type="ECO:0000259" key="9">
    <source>
        <dbReference type="SMART" id="SM00865"/>
    </source>
</evidence>
<dbReference type="InterPro" id="IPR020805">
    <property type="entry name" value="Cell_div_FtsZ_CS"/>
</dbReference>
<dbReference type="GO" id="GO:0000917">
    <property type="term" value="P:division septum assembly"/>
    <property type="evidence" value="ECO:0007669"/>
    <property type="project" value="UniProtKB-KW"/>
</dbReference>
<protein>
    <recommendedName>
        <fullName evidence="4 5">Cell division protein FtsZ</fullName>
    </recommendedName>
</protein>
<dbReference type="Pfam" id="PF12327">
    <property type="entry name" value="FtsZ_C"/>
    <property type="match status" value="1"/>
</dbReference>
<evidence type="ECO:0000256" key="7">
    <source>
        <dbReference type="SAM" id="MobiDB-lite"/>
    </source>
</evidence>
<keyword evidence="2 4" id="KW-0547">Nucleotide-binding</keyword>
<keyword evidence="4 6" id="KW-0717">Septation</keyword>
<comment type="similarity">
    <text evidence="1 4 6">Belongs to the FtsZ family.</text>
</comment>
<dbReference type="PRINTS" id="PR00423">
    <property type="entry name" value="CELLDVISFTSZ"/>
</dbReference>
<dbReference type="PROSITE" id="PS01134">
    <property type="entry name" value="FTSZ_1"/>
    <property type="match status" value="1"/>
</dbReference>
<feature type="region of interest" description="Disordered" evidence="7">
    <location>
        <begin position="372"/>
        <end position="411"/>
    </location>
</feature>
<evidence type="ECO:0000256" key="2">
    <source>
        <dbReference type="ARBA" id="ARBA00022741"/>
    </source>
</evidence>
<dbReference type="AlphaFoldDB" id="A0A6P1Y2K3"/>
<accession>A0A6P1Y2K3</accession>
<evidence type="ECO:0000256" key="1">
    <source>
        <dbReference type="ARBA" id="ARBA00009690"/>
    </source>
</evidence>
<dbReference type="InterPro" id="IPR037103">
    <property type="entry name" value="Tubulin/FtsZ-like_C"/>
</dbReference>
<dbReference type="InterPro" id="IPR018316">
    <property type="entry name" value="Tubulin/FtsZ_2-layer-sand-dom"/>
</dbReference>
<evidence type="ECO:0000256" key="6">
    <source>
        <dbReference type="RuleBase" id="RU000631"/>
    </source>
</evidence>
<keyword evidence="4 6" id="KW-0132">Cell division</keyword>
<dbReference type="PANTHER" id="PTHR30314">
    <property type="entry name" value="CELL DIVISION PROTEIN FTSZ-RELATED"/>
    <property type="match status" value="1"/>
</dbReference>
<name>A0A6P1Y2K3_9SPIR</name>
<evidence type="ECO:0000313" key="10">
    <source>
        <dbReference type="EMBL" id="QHX43559.1"/>
    </source>
</evidence>
<feature type="binding site" evidence="4">
    <location>
        <begin position="113"/>
        <end position="115"/>
    </location>
    <ligand>
        <name>GTP</name>
        <dbReference type="ChEBI" id="CHEBI:37565"/>
    </ligand>
</feature>
<dbReference type="HAMAP" id="MF_00909">
    <property type="entry name" value="FtsZ"/>
    <property type="match status" value="1"/>
</dbReference>
<dbReference type="EMBL" id="CP048020">
    <property type="protein sequence ID" value="QHX43559.1"/>
    <property type="molecule type" value="Genomic_DNA"/>
</dbReference>
<dbReference type="InterPro" id="IPR045061">
    <property type="entry name" value="FtsZ/CetZ"/>
</dbReference>
<dbReference type="Gene3D" id="3.40.50.1440">
    <property type="entry name" value="Tubulin/FtsZ, GTPase domain"/>
    <property type="match status" value="1"/>
</dbReference>
<keyword evidence="4" id="KW-0963">Cytoplasm</keyword>
<organism evidence="10 11">
    <name type="scientific">Treponema vincentii</name>
    <dbReference type="NCBI Taxonomy" id="69710"/>
    <lineage>
        <taxon>Bacteria</taxon>
        <taxon>Pseudomonadati</taxon>
        <taxon>Spirochaetota</taxon>
        <taxon>Spirochaetia</taxon>
        <taxon>Spirochaetales</taxon>
        <taxon>Treponemataceae</taxon>
        <taxon>Treponema</taxon>
    </lineage>
</organism>
<dbReference type="FunFam" id="3.40.50.1440:FF:000001">
    <property type="entry name" value="Cell division protein FtsZ"/>
    <property type="match status" value="1"/>
</dbReference>
<comment type="subunit">
    <text evidence="4">Homodimer. Polymerizes to form a dynamic ring structure in a strictly GTP-dependent manner. Interacts directly with several other division proteins.</text>
</comment>
<gene>
    <name evidence="4 10" type="primary">ftsZ</name>
    <name evidence="10" type="ORF">GWP43_09040</name>
</gene>
<dbReference type="GO" id="GO:0051258">
    <property type="term" value="P:protein polymerization"/>
    <property type="evidence" value="ECO:0007669"/>
    <property type="project" value="UniProtKB-UniRule"/>
</dbReference>
<feature type="binding site" evidence="4">
    <location>
        <position position="148"/>
    </location>
    <ligand>
        <name>GTP</name>
        <dbReference type="ChEBI" id="CHEBI:37565"/>
    </ligand>
</feature>
<evidence type="ECO:0000256" key="4">
    <source>
        <dbReference type="HAMAP-Rule" id="MF_00909"/>
    </source>
</evidence>
<dbReference type="Gene3D" id="3.30.1330.20">
    <property type="entry name" value="Tubulin/FtsZ, C-terminal domain"/>
    <property type="match status" value="1"/>
</dbReference>
<dbReference type="GO" id="GO:0003924">
    <property type="term" value="F:GTPase activity"/>
    <property type="evidence" value="ECO:0007669"/>
    <property type="project" value="UniProtKB-UniRule"/>
</dbReference>
<evidence type="ECO:0000256" key="5">
    <source>
        <dbReference type="NCBIfam" id="TIGR00065"/>
    </source>
</evidence>
<dbReference type="RefSeq" id="WP_162663874.1">
    <property type="nucleotide sequence ID" value="NZ_CP048020.1"/>
</dbReference>
<comment type="subcellular location">
    <subcellularLocation>
        <location evidence="4">Cytoplasm</location>
    </subcellularLocation>
    <text evidence="4">Assembles at midcell at the inner surface of the cytoplasmic membrane.</text>
</comment>
<dbReference type="InterPro" id="IPR036525">
    <property type="entry name" value="Tubulin/FtsZ_GTPase_sf"/>
</dbReference>
<dbReference type="SMART" id="SM00865">
    <property type="entry name" value="Tubulin_C"/>
    <property type="match status" value="1"/>
</dbReference>
<evidence type="ECO:0000259" key="8">
    <source>
        <dbReference type="SMART" id="SM00864"/>
    </source>
</evidence>
<dbReference type="SUPFAM" id="SSF55307">
    <property type="entry name" value="Tubulin C-terminal domain-like"/>
    <property type="match status" value="1"/>
</dbReference>
<dbReference type="KEGG" id="trz:GWP43_09040"/>
<dbReference type="NCBIfam" id="TIGR00065">
    <property type="entry name" value="ftsZ"/>
    <property type="match status" value="1"/>
</dbReference>